<keyword evidence="8 13" id="KW-0560">Oxidoreductase</keyword>
<dbReference type="PRINTS" id="PR00075">
    <property type="entry name" value="FACDDSATRASE"/>
</dbReference>
<feature type="transmembrane region" description="Helical" evidence="15">
    <location>
        <begin position="207"/>
        <end position="226"/>
    </location>
</feature>
<keyword evidence="11 15" id="KW-0472">Membrane</keyword>
<accession>A0A1J1IGV2</accession>
<reference evidence="17 18" key="1">
    <citation type="submission" date="2015-04" db="EMBL/GenBank/DDBJ databases">
        <authorList>
            <person name="Syromyatnikov M.Y."/>
            <person name="Popov V.N."/>
        </authorList>
    </citation>
    <scope>NUCLEOTIDE SEQUENCE [LARGE SCALE GENOMIC DNA]</scope>
</reference>
<proteinExistence type="inferred from homology"/>
<protein>
    <submittedName>
        <fullName evidence="17">CLUMA_CG012124, isoform A</fullName>
    </submittedName>
</protein>
<feature type="compositionally biased region" description="Acidic residues" evidence="14">
    <location>
        <begin position="340"/>
        <end position="353"/>
    </location>
</feature>
<dbReference type="CDD" id="cd03505">
    <property type="entry name" value="Delta9-FADS-like"/>
    <property type="match status" value="1"/>
</dbReference>
<evidence type="ECO:0000256" key="14">
    <source>
        <dbReference type="SAM" id="MobiDB-lite"/>
    </source>
</evidence>
<feature type="domain" description="Fatty acid desaturase" evidence="16">
    <location>
        <begin position="59"/>
        <end position="295"/>
    </location>
</feature>
<dbReference type="GO" id="GO:0005506">
    <property type="term" value="F:iron ion binding"/>
    <property type="evidence" value="ECO:0007669"/>
    <property type="project" value="TreeGrafter"/>
</dbReference>
<evidence type="ECO:0000256" key="7">
    <source>
        <dbReference type="ARBA" id="ARBA00022989"/>
    </source>
</evidence>
<sequence length="353" mass="41889">MAPKDVKFIDDSIKTDNDDMTTEKIVYKPRIQWSNVAVNLFIHFGSLVGVYHMLTLQPKWQTYIWFLIVTVLCNLSVCIGVHRLWSHRSFKAVRKLRLLLLFFYTMAGQSSVYNWVKVHRVHHKFAETEKDPLNFRRGFFFAHVGWYCLTFHPECEKEMKRIDMKDIEADKDIMFQYNNYEILFFIFNIMLPVLTPCYFWNESLWISFWVCFVTRFAINFTQLNFTNSANHFIGRRPYDKGQSATDNLAMVFFSFGEGYHNYHHVFPYDYRSGEFGDIGHYNLSAVLIDFFAKFGWVYDRKMVSSEMISRRVMKSGDGTHFLSHEEAHKNAIYGYGDKDIDPDDQEDLDNMKN</sequence>
<dbReference type="InterPro" id="IPR015876">
    <property type="entry name" value="Acyl-CoA_DS"/>
</dbReference>
<keyword evidence="4 13" id="KW-0812">Transmembrane</keyword>
<evidence type="ECO:0000313" key="18">
    <source>
        <dbReference type="Proteomes" id="UP000183832"/>
    </source>
</evidence>
<evidence type="ECO:0000256" key="1">
    <source>
        <dbReference type="ARBA" id="ARBA00004141"/>
    </source>
</evidence>
<dbReference type="PANTHER" id="PTHR11351:SF61">
    <property type="entry name" value="RH14937P"/>
    <property type="match status" value="1"/>
</dbReference>
<evidence type="ECO:0000256" key="5">
    <source>
        <dbReference type="ARBA" id="ARBA00022723"/>
    </source>
</evidence>
<dbReference type="PROSITE" id="PS00476">
    <property type="entry name" value="FATTY_ACID_DESATUR_1"/>
    <property type="match status" value="1"/>
</dbReference>
<dbReference type="EMBL" id="CVRI01000048">
    <property type="protein sequence ID" value="CRK98772.1"/>
    <property type="molecule type" value="Genomic_DNA"/>
</dbReference>
<dbReference type="GO" id="GO:0004768">
    <property type="term" value="F:stearoyl-CoA 9-desaturase activity"/>
    <property type="evidence" value="ECO:0007669"/>
    <property type="project" value="TreeGrafter"/>
</dbReference>
<comment type="cofactor">
    <cofactor evidence="13">
        <name>Fe(2+)</name>
        <dbReference type="ChEBI" id="CHEBI:29033"/>
    </cofactor>
</comment>
<dbReference type="InterPro" id="IPR005804">
    <property type="entry name" value="FA_desaturase_dom"/>
</dbReference>
<keyword evidence="18" id="KW-1185">Reference proteome</keyword>
<evidence type="ECO:0000256" key="9">
    <source>
        <dbReference type="ARBA" id="ARBA00023004"/>
    </source>
</evidence>
<keyword evidence="3 13" id="KW-0444">Lipid biosynthesis</keyword>
<dbReference type="STRING" id="568069.A0A1J1IGV2"/>
<evidence type="ECO:0000256" key="6">
    <source>
        <dbReference type="ARBA" id="ARBA00022832"/>
    </source>
</evidence>
<evidence type="ECO:0000256" key="10">
    <source>
        <dbReference type="ARBA" id="ARBA00023098"/>
    </source>
</evidence>
<evidence type="ECO:0000256" key="13">
    <source>
        <dbReference type="RuleBase" id="RU000581"/>
    </source>
</evidence>
<feature type="region of interest" description="Disordered" evidence="14">
    <location>
        <begin position="334"/>
        <end position="353"/>
    </location>
</feature>
<evidence type="ECO:0000259" key="16">
    <source>
        <dbReference type="Pfam" id="PF00487"/>
    </source>
</evidence>
<evidence type="ECO:0000256" key="2">
    <source>
        <dbReference type="ARBA" id="ARBA00009295"/>
    </source>
</evidence>
<keyword evidence="7 15" id="KW-1133">Transmembrane helix</keyword>
<evidence type="ECO:0000256" key="4">
    <source>
        <dbReference type="ARBA" id="ARBA00022692"/>
    </source>
</evidence>
<feature type="transmembrane region" description="Helical" evidence="15">
    <location>
        <begin position="182"/>
        <end position="201"/>
    </location>
</feature>
<dbReference type="OrthoDB" id="10260134at2759"/>
<dbReference type="PANTHER" id="PTHR11351">
    <property type="entry name" value="ACYL-COA DESATURASE"/>
    <property type="match status" value="1"/>
</dbReference>
<evidence type="ECO:0000313" key="17">
    <source>
        <dbReference type="EMBL" id="CRK98772.1"/>
    </source>
</evidence>
<dbReference type="GO" id="GO:0005789">
    <property type="term" value="C:endoplasmic reticulum membrane"/>
    <property type="evidence" value="ECO:0007669"/>
    <property type="project" value="TreeGrafter"/>
</dbReference>
<feature type="transmembrane region" description="Helical" evidence="15">
    <location>
        <begin position="63"/>
        <end position="84"/>
    </location>
</feature>
<keyword evidence="10" id="KW-0443">Lipid metabolism</keyword>
<dbReference type="Pfam" id="PF00487">
    <property type="entry name" value="FA_desaturase"/>
    <property type="match status" value="1"/>
</dbReference>
<keyword evidence="5" id="KW-0479">Metal-binding</keyword>
<keyword evidence="9" id="KW-0408">Iron</keyword>
<comment type="subcellular location">
    <subcellularLocation>
        <location evidence="1">Membrane</location>
        <topology evidence="1">Multi-pass membrane protein</topology>
    </subcellularLocation>
</comment>
<keyword evidence="12 13" id="KW-0275">Fatty acid biosynthesis</keyword>
<dbReference type="AlphaFoldDB" id="A0A1J1IGV2"/>
<evidence type="ECO:0000256" key="3">
    <source>
        <dbReference type="ARBA" id="ARBA00022516"/>
    </source>
</evidence>
<comment type="similarity">
    <text evidence="2 13">Belongs to the fatty acid desaturase type 1 family.</text>
</comment>
<keyword evidence="6" id="KW-0276">Fatty acid metabolism</keyword>
<dbReference type="InterPro" id="IPR001522">
    <property type="entry name" value="FADS-1_CS"/>
</dbReference>
<name>A0A1J1IGV2_9DIPT</name>
<dbReference type="Proteomes" id="UP000183832">
    <property type="component" value="Unassembled WGS sequence"/>
</dbReference>
<evidence type="ECO:0000256" key="11">
    <source>
        <dbReference type="ARBA" id="ARBA00023136"/>
    </source>
</evidence>
<comment type="domain">
    <text evidence="13">The histidine box domains are involved in binding the catalytic metal ions.</text>
</comment>
<dbReference type="GO" id="GO:0006636">
    <property type="term" value="P:unsaturated fatty acid biosynthetic process"/>
    <property type="evidence" value="ECO:0007669"/>
    <property type="project" value="TreeGrafter"/>
</dbReference>
<evidence type="ECO:0000256" key="15">
    <source>
        <dbReference type="SAM" id="Phobius"/>
    </source>
</evidence>
<gene>
    <name evidence="17" type="primary">similar to Acyl-CoA desaturase</name>
    <name evidence="17" type="ORF">CLUMA_CG012124</name>
</gene>
<evidence type="ECO:0000256" key="12">
    <source>
        <dbReference type="ARBA" id="ARBA00023160"/>
    </source>
</evidence>
<organism evidence="17 18">
    <name type="scientific">Clunio marinus</name>
    <dbReference type="NCBI Taxonomy" id="568069"/>
    <lineage>
        <taxon>Eukaryota</taxon>
        <taxon>Metazoa</taxon>
        <taxon>Ecdysozoa</taxon>
        <taxon>Arthropoda</taxon>
        <taxon>Hexapoda</taxon>
        <taxon>Insecta</taxon>
        <taxon>Pterygota</taxon>
        <taxon>Neoptera</taxon>
        <taxon>Endopterygota</taxon>
        <taxon>Diptera</taxon>
        <taxon>Nematocera</taxon>
        <taxon>Chironomoidea</taxon>
        <taxon>Chironomidae</taxon>
        <taxon>Clunio</taxon>
    </lineage>
</organism>
<evidence type="ECO:0000256" key="8">
    <source>
        <dbReference type="ARBA" id="ARBA00023002"/>
    </source>
</evidence>
<feature type="transmembrane region" description="Helical" evidence="15">
    <location>
        <begin position="33"/>
        <end position="51"/>
    </location>
</feature>